<keyword evidence="3" id="KW-1185">Reference proteome</keyword>
<dbReference type="Proteomes" id="UP000014107">
    <property type="component" value="Unassembled WGS sequence"/>
</dbReference>
<reference evidence="2 4" key="2">
    <citation type="submission" date="2013-03" db="EMBL/GenBank/DDBJ databases">
        <title>The Genome Sequence of Enterococcus avium ATCC_14025 (PacBio/Illumina hybrid assembly).</title>
        <authorList>
            <consortium name="The Broad Institute Genomics Platform"/>
            <consortium name="The Broad Institute Genome Sequencing Center for Infectious Disease"/>
            <person name="Earl A."/>
            <person name="Russ C."/>
            <person name="Gilmore M."/>
            <person name="Surin D."/>
            <person name="Walker B."/>
            <person name="Young S."/>
            <person name="Zeng Q."/>
            <person name="Gargeya S."/>
            <person name="Fitzgerald M."/>
            <person name="Haas B."/>
            <person name="Abouelleil A."/>
            <person name="Allen A.W."/>
            <person name="Alvarado L."/>
            <person name="Arachchi H.M."/>
            <person name="Berlin A.M."/>
            <person name="Chapman S.B."/>
            <person name="Gainer-Dewar J."/>
            <person name="Goldberg J."/>
            <person name="Griggs A."/>
            <person name="Gujja S."/>
            <person name="Hansen M."/>
            <person name="Howarth C."/>
            <person name="Imamovic A."/>
            <person name="Ireland A."/>
            <person name="Larimer J."/>
            <person name="McCowan C."/>
            <person name="Murphy C."/>
            <person name="Pearson M."/>
            <person name="Poon T.W."/>
            <person name="Priest M."/>
            <person name="Roberts A."/>
            <person name="Saif S."/>
            <person name="Shea T."/>
            <person name="Sisk P."/>
            <person name="Sykes S."/>
            <person name="Wortman J."/>
            <person name="Nusbaum C."/>
            <person name="Birren B."/>
        </authorList>
    </citation>
    <scope>NUCLEOTIDE SEQUENCE [LARGE SCALE GENOMIC DNA]</scope>
    <source>
        <strain evidence="2 4">ATCC 14025</strain>
    </source>
</reference>
<evidence type="ECO:0000313" key="2">
    <source>
        <dbReference type="EMBL" id="EOU20473.1"/>
    </source>
</evidence>
<dbReference type="EMBL" id="AHYV01000032">
    <property type="protein sequence ID" value="EOT42088.1"/>
    <property type="molecule type" value="Genomic_DNA"/>
</dbReference>
<evidence type="ECO:0008006" key="5">
    <source>
        <dbReference type="Google" id="ProtNLM"/>
    </source>
</evidence>
<comment type="caution">
    <text evidence="2">The sequence shown here is derived from an EMBL/GenBank/DDBJ whole genome shotgun (WGS) entry which is preliminary data.</text>
</comment>
<dbReference type="Proteomes" id="UP000014104">
    <property type="component" value="Unassembled WGS sequence"/>
</dbReference>
<protein>
    <recommendedName>
        <fullName evidence="5">Segregation and condensation protein B</fullName>
    </recommendedName>
</protein>
<dbReference type="RefSeq" id="WP_016180822.1">
    <property type="nucleotide sequence ID" value="NZ_KE136365.1"/>
</dbReference>
<organism evidence="2 4">
    <name type="scientific">Enterococcus avium ATCC 14025</name>
    <dbReference type="NCBI Taxonomy" id="1140002"/>
    <lineage>
        <taxon>Bacteria</taxon>
        <taxon>Bacillati</taxon>
        <taxon>Bacillota</taxon>
        <taxon>Bacilli</taxon>
        <taxon>Lactobacillales</taxon>
        <taxon>Enterococcaceae</taxon>
        <taxon>Enterococcus</taxon>
    </lineage>
</organism>
<accession>A0AAV3IX99</accession>
<proteinExistence type="predicted"/>
<evidence type="ECO:0000313" key="4">
    <source>
        <dbReference type="Proteomes" id="UP000014107"/>
    </source>
</evidence>
<evidence type="ECO:0000313" key="3">
    <source>
        <dbReference type="Proteomes" id="UP000014104"/>
    </source>
</evidence>
<sequence>MNEETASLLEEQELEEGQFEVDGVIYELRYNTQKIKTIELVTKKSISAEVVQNNGVLSLQMMEALFSFGLVQSKDLKAVKQKKAAEMFEPFIQENGALTVNNFIIEKLQKDAGFLFR</sequence>
<dbReference type="EMBL" id="ASWL01000004">
    <property type="protein sequence ID" value="EOU20473.1"/>
    <property type="molecule type" value="Genomic_DNA"/>
</dbReference>
<dbReference type="AlphaFoldDB" id="A0AAV3IX99"/>
<name>A0AAV3IX99_ENTAV</name>
<evidence type="ECO:0000313" key="1">
    <source>
        <dbReference type="EMBL" id="EOT42088.1"/>
    </source>
</evidence>
<reference evidence="1 3" key="1">
    <citation type="submission" date="2013-03" db="EMBL/GenBank/DDBJ databases">
        <title>The Genome Sequence of Enterococcus avium ATCC_14025 (Illumina only assembly).</title>
        <authorList>
            <consortium name="The Broad Institute Genomics Platform"/>
            <consortium name="The Broad Institute Genome Sequencing Center for Infectious Disease"/>
            <person name="Earl A."/>
            <person name="Russ C."/>
            <person name="Gilmore M."/>
            <person name="Surin D."/>
            <person name="Walker B."/>
            <person name="Young S."/>
            <person name="Zeng Q."/>
            <person name="Gargeya S."/>
            <person name="Fitzgerald M."/>
            <person name="Haas B."/>
            <person name="Abouelleil A."/>
            <person name="Allen A.W."/>
            <person name="Alvarado L."/>
            <person name="Arachchi H.M."/>
            <person name="Berlin A.M."/>
            <person name="Chapman S.B."/>
            <person name="Gainer-Dewar J."/>
            <person name="Goldberg J."/>
            <person name="Griggs A."/>
            <person name="Gujja S."/>
            <person name="Hansen M."/>
            <person name="Howarth C."/>
            <person name="Imamovic A."/>
            <person name="Ireland A."/>
            <person name="Larimer J."/>
            <person name="McCowan C."/>
            <person name="Murphy C."/>
            <person name="Pearson M."/>
            <person name="Poon T.W."/>
            <person name="Priest M."/>
            <person name="Roberts A."/>
            <person name="Saif S."/>
            <person name="Shea T."/>
            <person name="Sisk P."/>
            <person name="Sykes S."/>
            <person name="Wortman J."/>
            <person name="Nusbaum C."/>
            <person name="Birren B."/>
        </authorList>
    </citation>
    <scope>NUCLEOTIDE SEQUENCE [LARGE SCALE GENOMIC DNA]</scope>
    <source>
        <strain evidence="1 3">ATCC 14025</strain>
    </source>
</reference>
<gene>
    <name evidence="2" type="ORF">I570_02920</name>
    <name evidence="1" type="ORF">OMU_03011</name>
</gene>